<sequence length="192" mass="21560">MDPIRPEPLADRDPRAGRQDRFTDRLRLEPIGPQHATDLYELYTDPAVAEWYGRWTPAEAAAEAARMGRHWQADGVHKWMAYHRSTGARIGRGGLSRAHVDGRNCLELGWALHGEFWGNGYATEIGRAGLDFAFGELGATEVVSFTETRNHRSRAVMERLDFRYAKDISIGGEAFALYQRSAERLTDGLPSS</sequence>
<dbReference type="PANTHER" id="PTHR43792:SF1">
    <property type="entry name" value="N-ACETYLTRANSFERASE DOMAIN-CONTAINING PROTEIN"/>
    <property type="match status" value="1"/>
</dbReference>
<accession>A0A931CEY0</accession>
<dbReference type="InterPro" id="IPR051531">
    <property type="entry name" value="N-acetyltransferase"/>
</dbReference>
<name>A0A931CEY0_9ACTN</name>
<evidence type="ECO:0000259" key="1">
    <source>
        <dbReference type="Pfam" id="PF13302"/>
    </source>
</evidence>
<evidence type="ECO:0000313" key="3">
    <source>
        <dbReference type="Proteomes" id="UP000598146"/>
    </source>
</evidence>
<dbReference type="GO" id="GO:0016747">
    <property type="term" value="F:acyltransferase activity, transferring groups other than amino-acyl groups"/>
    <property type="evidence" value="ECO:0007669"/>
    <property type="project" value="InterPro"/>
</dbReference>
<dbReference type="InterPro" id="IPR016181">
    <property type="entry name" value="Acyl_CoA_acyltransferase"/>
</dbReference>
<comment type="caution">
    <text evidence="2">The sequence shown here is derived from an EMBL/GenBank/DDBJ whole genome shotgun (WGS) entry which is preliminary data.</text>
</comment>
<organism evidence="2 3">
    <name type="scientific">Actinoplanes aureus</name>
    <dbReference type="NCBI Taxonomy" id="2792083"/>
    <lineage>
        <taxon>Bacteria</taxon>
        <taxon>Bacillati</taxon>
        <taxon>Actinomycetota</taxon>
        <taxon>Actinomycetes</taxon>
        <taxon>Micromonosporales</taxon>
        <taxon>Micromonosporaceae</taxon>
        <taxon>Actinoplanes</taxon>
    </lineage>
</organism>
<dbReference type="RefSeq" id="WP_196419104.1">
    <property type="nucleotide sequence ID" value="NZ_JADQTO010000026.1"/>
</dbReference>
<dbReference type="Proteomes" id="UP000598146">
    <property type="component" value="Unassembled WGS sequence"/>
</dbReference>
<reference evidence="2" key="1">
    <citation type="submission" date="2020-11" db="EMBL/GenBank/DDBJ databases">
        <title>Isolation and identification of active actinomycetes.</title>
        <authorList>
            <person name="Sun X."/>
        </authorList>
    </citation>
    <scope>NUCLEOTIDE SEQUENCE</scope>
    <source>
        <strain evidence="2">NEAU-A11</strain>
    </source>
</reference>
<dbReference type="PANTHER" id="PTHR43792">
    <property type="entry name" value="GNAT FAMILY, PUTATIVE (AFU_ORTHOLOGUE AFUA_3G00765)-RELATED-RELATED"/>
    <property type="match status" value="1"/>
</dbReference>
<gene>
    <name evidence="2" type="ORF">I4J89_38380</name>
</gene>
<dbReference type="SUPFAM" id="SSF55729">
    <property type="entry name" value="Acyl-CoA N-acyltransferases (Nat)"/>
    <property type="match status" value="1"/>
</dbReference>
<feature type="domain" description="N-acetyltransferase" evidence="1">
    <location>
        <begin position="25"/>
        <end position="163"/>
    </location>
</feature>
<dbReference type="EMBL" id="JADQTO010000026">
    <property type="protein sequence ID" value="MBG0567334.1"/>
    <property type="molecule type" value="Genomic_DNA"/>
</dbReference>
<proteinExistence type="predicted"/>
<dbReference type="InterPro" id="IPR000182">
    <property type="entry name" value="GNAT_dom"/>
</dbReference>
<protein>
    <submittedName>
        <fullName evidence="2">GNAT family N-acetyltransferase</fullName>
    </submittedName>
</protein>
<dbReference type="Gene3D" id="3.40.630.30">
    <property type="match status" value="1"/>
</dbReference>
<dbReference type="Pfam" id="PF13302">
    <property type="entry name" value="Acetyltransf_3"/>
    <property type="match status" value="1"/>
</dbReference>
<dbReference type="AlphaFoldDB" id="A0A931CEY0"/>
<keyword evidence="3" id="KW-1185">Reference proteome</keyword>
<evidence type="ECO:0000313" key="2">
    <source>
        <dbReference type="EMBL" id="MBG0567334.1"/>
    </source>
</evidence>